<feature type="binding site" evidence="7">
    <location>
        <begin position="19"/>
        <end position="24"/>
    </location>
    <ligand>
        <name>ATP</name>
        <dbReference type="ChEBI" id="CHEBI:30616"/>
    </ligand>
</feature>
<evidence type="ECO:0000256" key="5">
    <source>
        <dbReference type="ARBA" id="ARBA00022840"/>
    </source>
</evidence>
<keyword evidence="3 7" id="KW-0547">Nucleotide-binding</keyword>
<comment type="caution">
    <text evidence="7">Lacks conserved residue(s) required for the propagation of feature annotation.</text>
</comment>
<dbReference type="GO" id="GO:0008652">
    <property type="term" value="P:amino acid biosynthetic process"/>
    <property type="evidence" value="ECO:0007669"/>
    <property type="project" value="UniProtKB-KW"/>
</dbReference>
<feature type="binding site" evidence="7">
    <location>
        <position position="142"/>
    </location>
    <ligand>
        <name>substrate</name>
    </ligand>
</feature>
<dbReference type="PRINTS" id="PR01100">
    <property type="entry name" value="SHIKIMTKNASE"/>
</dbReference>
<reference evidence="8 9" key="1">
    <citation type="submission" date="2017-09" db="EMBL/GenBank/DDBJ databases">
        <title>Depth-based differentiation of microbial function through sediment-hosted aquifers and enrichment of novel symbionts in the deep terrestrial subsurface.</title>
        <authorList>
            <person name="Probst A.J."/>
            <person name="Ladd B."/>
            <person name="Jarett J.K."/>
            <person name="Geller-Mcgrath D.E."/>
            <person name="Sieber C.M."/>
            <person name="Emerson J.B."/>
            <person name="Anantharaman K."/>
            <person name="Thomas B.C."/>
            <person name="Malmstrom R."/>
            <person name="Stieglmeier M."/>
            <person name="Klingl A."/>
            <person name="Woyke T."/>
            <person name="Ryan C.M."/>
            <person name="Banfield J.F."/>
        </authorList>
    </citation>
    <scope>NUCLEOTIDE SEQUENCE [LARGE SCALE GENOMIC DNA]</scope>
    <source>
        <strain evidence="8">CG17_big_fil_post_rev_8_21_14_2_50_48_46</strain>
    </source>
</reference>
<feature type="binding site" evidence="7">
    <location>
        <position position="41"/>
    </location>
    <ligand>
        <name>substrate</name>
    </ligand>
</feature>
<dbReference type="InterPro" id="IPR031322">
    <property type="entry name" value="Shikimate/glucono_kinase"/>
</dbReference>
<dbReference type="InterPro" id="IPR027417">
    <property type="entry name" value="P-loop_NTPase"/>
</dbReference>
<dbReference type="InterPro" id="IPR000623">
    <property type="entry name" value="Shikimate_kinase/TSH1"/>
</dbReference>
<comment type="caution">
    <text evidence="8">The sequence shown here is derived from an EMBL/GenBank/DDBJ whole genome shotgun (WGS) entry which is preliminary data.</text>
</comment>
<evidence type="ECO:0000313" key="8">
    <source>
        <dbReference type="EMBL" id="PIW18810.1"/>
    </source>
</evidence>
<evidence type="ECO:0000256" key="6">
    <source>
        <dbReference type="ARBA" id="ARBA00023141"/>
    </source>
</evidence>
<dbReference type="GO" id="GO:0009423">
    <property type="term" value="P:chorismate biosynthetic process"/>
    <property type="evidence" value="ECO:0007669"/>
    <property type="project" value="UniProtKB-UniRule"/>
</dbReference>
<comment type="subunit">
    <text evidence="7">Monomer.</text>
</comment>
<dbReference type="PANTHER" id="PTHR21087">
    <property type="entry name" value="SHIKIMATE KINASE"/>
    <property type="match status" value="1"/>
</dbReference>
<sequence>MPAPEPSKILRLALIGLPGSGKSTLGQLLSRALALPLIDSDTCFEKESGRQIAEVFAQGEEPLFRAWERAWLSQLHALPACIISTGGGMPCQAQAMEALKAHCLTIWLQCPTDQIWERLKSLSHPMIRSRNRKAFEDLALQREPFYRQAHWHINAQSTPEELSKHILERLQAEFGSQF</sequence>
<keyword evidence="2 7" id="KW-0808">Transferase</keyword>
<evidence type="ECO:0000256" key="2">
    <source>
        <dbReference type="ARBA" id="ARBA00022679"/>
    </source>
</evidence>
<keyword evidence="5 7" id="KW-0067">ATP-binding</keyword>
<dbReference type="GO" id="GO:0005829">
    <property type="term" value="C:cytosol"/>
    <property type="evidence" value="ECO:0007669"/>
    <property type="project" value="TreeGrafter"/>
</dbReference>
<evidence type="ECO:0000256" key="4">
    <source>
        <dbReference type="ARBA" id="ARBA00022777"/>
    </source>
</evidence>
<dbReference type="PANTHER" id="PTHR21087:SF16">
    <property type="entry name" value="SHIKIMATE KINASE 1, CHLOROPLASTIC"/>
    <property type="match status" value="1"/>
</dbReference>
<feature type="binding site" evidence="7">
    <location>
        <position position="65"/>
    </location>
    <ligand>
        <name>substrate</name>
    </ligand>
</feature>
<keyword evidence="4 7" id="KW-0418">Kinase</keyword>
<name>A0A2M7G9L5_9BACT</name>
<dbReference type="CDD" id="cd00464">
    <property type="entry name" value="SK"/>
    <property type="match status" value="1"/>
</dbReference>
<feature type="binding site" evidence="7">
    <location>
        <position position="23"/>
    </location>
    <ligand>
        <name>Mg(2+)</name>
        <dbReference type="ChEBI" id="CHEBI:18420"/>
    </ligand>
</feature>
<keyword evidence="7" id="KW-0479">Metal-binding</keyword>
<dbReference type="UniPathway" id="UPA00053">
    <property type="reaction ID" value="UER00088"/>
</dbReference>
<comment type="similarity">
    <text evidence="7">Belongs to the shikimate kinase family.</text>
</comment>
<dbReference type="Gene3D" id="3.40.50.300">
    <property type="entry name" value="P-loop containing nucleotide triphosphate hydrolases"/>
    <property type="match status" value="1"/>
</dbReference>
<evidence type="ECO:0000256" key="3">
    <source>
        <dbReference type="ARBA" id="ARBA00022741"/>
    </source>
</evidence>
<comment type="catalytic activity">
    <reaction evidence="7">
        <text>shikimate + ATP = 3-phosphoshikimate + ADP + H(+)</text>
        <dbReference type="Rhea" id="RHEA:13121"/>
        <dbReference type="ChEBI" id="CHEBI:15378"/>
        <dbReference type="ChEBI" id="CHEBI:30616"/>
        <dbReference type="ChEBI" id="CHEBI:36208"/>
        <dbReference type="ChEBI" id="CHEBI:145989"/>
        <dbReference type="ChEBI" id="CHEBI:456216"/>
        <dbReference type="EC" id="2.7.1.71"/>
    </reaction>
</comment>
<dbReference type="AlphaFoldDB" id="A0A2M7G9L5"/>
<evidence type="ECO:0000313" key="9">
    <source>
        <dbReference type="Proteomes" id="UP000231019"/>
    </source>
</evidence>
<organism evidence="8 9">
    <name type="scientific">bacterium (Candidatus Blackallbacteria) CG17_big_fil_post_rev_8_21_14_2_50_48_46</name>
    <dbReference type="NCBI Taxonomy" id="2014261"/>
    <lineage>
        <taxon>Bacteria</taxon>
        <taxon>Candidatus Blackallbacteria</taxon>
    </lineage>
</organism>
<dbReference type="GO" id="GO:0000287">
    <property type="term" value="F:magnesium ion binding"/>
    <property type="evidence" value="ECO:0007669"/>
    <property type="project" value="UniProtKB-UniRule"/>
</dbReference>
<keyword evidence="1 7" id="KW-0028">Amino-acid biosynthesis</keyword>
<dbReference type="Pfam" id="PF01202">
    <property type="entry name" value="SKI"/>
    <property type="match status" value="1"/>
</dbReference>
<comment type="subcellular location">
    <subcellularLocation>
        <location evidence="7">Cytoplasm</location>
    </subcellularLocation>
</comment>
<evidence type="ECO:0000256" key="1">
    <source>
        <dbReference type="ARBA" id="ARBA00022605"/>
    </source>
</evidence>
<proteinExistence type="inferred from homology"/>
<dbReference type="GO" id="GO:0004765">
    <property type="term" value="F:shikimate kinase activity"/>
    <property type="evidence" value="ECO:0007669"/>
    <property type="project" value="UniProtKB-UniRule"/>
</dbReference>
<dbReference type="EMBL" id="PFFQ01000009">
    <property type="protein sequence ID" value="PIW18810.1"/>
    <property type="molecule type" value="Genomic_DNA"/>
</dbReference>
<accession>A0A2M7G9L5</accession>
<comment type="function">
    <text evidence="7">Catalyzes the specific phosphorylation of the 3-hydroxyl group of shikimic acid using ATP as a cosubstrate.</text>
</comment>
<dbReference type="GO" id="GO:0009073">
    <property type="term" value="P:aromatic amino acid family biosynthetic process"/>
    <property type="evidence" value="ECO:0007669"/>
    <property type="project" value="UniProtKB-KW"/>
</dbReference>
<feature type="binding site" evidence="7">
    <location>
        <position position="87"/>
    </location>
    <ligand>
        <name>substrate</name>
    </ligand>
</feature>
<dbReference type="SUPFAM" id="SSF52540">
    <property type="entry name" value="P-loop containing nucleoside triphosphate hydrolases"/>
    <property type="match status" value="1"/>
</dbReference>
<keyword evidence="7" id="KW-0460">Magnesium</keyword>
<gene>
    <name evidence="7" type="primary">aroK</name>
    <name evidence="8" type="ORF">COW36_03265</name>
</gene>
<dbReference type="HAMAP" id="MF_00109">
    <property type="entry name" value="Shikimate_kinase"/>
    <property type="match status" value="1"/>
</dbReference>
<evidence type="ECO:0000256" key="7">
    <source>
        <dbReference type="HAMAP-Rule" id="MF_00109"/>
    </source>
</evidence>
<protein>
    <recommendedName>
        <fullName evidence="7">Shikimate kinase</fullName>
        <shortName evidence="7">SK</shortName>
        <ecNumber evidence="7">2.7.1.71</ecNumber>
    </recommendedName>
</protein>
<keyword evidence="6 7" id="KW-0057">Aromatic amino acid biosynthesis</keyword>
<keyword evidence="7" id="KW-0963">Cytoplasm</keyword>
<dbReference type="GO" id="GO:0005524">
    <property type="term" value="F:ATP binding"/>
    <property type="evidence" value="ECO:0007669"/>
    <property type="project" value="UniProtKB-UniRule"/>
</dbReference>
<comment type="cofactor">
    <cofactor evidence="7">
        <name>Mg(2+)</name>
        <dbReference type="ChEBI" id="CHEBI:18420"/>
    </cofactor>
    <text evidence="7">Binds 1 Mg(2+) ion per subunit.</text>
</comment>
<dbReference type="EC" id="2.7.1.71" evidence="7"/>
<dbReference type="Proteomes" id="UP000231019">
    <property type="component" value="Unassembled WGS sequence"/>
</dbReference>
<comment type="pathway">
    <text evidence="7">Metabolic intermediate biosynthesis; chorismate biosynthesis; chorismate from D-erythrose 4-phosphate and phosphoenolpyruvate: step 5/7.</text>
</comment>